<accession>A0A239LJW3</accession>
<organism evidence="2 3">
    <name type="scientific">Ekhidna lutea</name>
    <dbReference type="NCBI Taxonomy" id="447679"/>
    <lineage>
        <taxon>Bacteria</taxon>
        <taxon>Pseudomonadati</taxon>
        <taxon>Bacteroidota</taxon>
        <taxon>Cytophagia</taxon>
        <taxon>Cytophagales</taxon>
        <taxon>Reichenbachiellaceae</taxon>
        <taxon>Ekhidna</taxon>
    </lineage>
</organism>
<dbReference type="Proteomes" id="UP000198393">
    <property type="component" value="Unassembled WGS sequence"/>
</dbReference>
<dbReference type="AlphaFoldDB" id="A0A239LJW3"/>
<evidence type="ECO:0000256" key="1">
    <source>
        <dbReference type="SAM" id="SignalP"/>
    </source>
</evidence>
<keyword evidence="1" id="KW-0732">Signal</keyword>
<evidence type="ECO:0000313" key="2">
    <source>
        <dbReference type="EMBL" id="SNT30590.1"/>
    </source>
</evidence>
<dbReference type="Pfam" id="PF13573">
    <property type="entry name" value="SprB"/>
    <property type="match status" value="2"/>
</dbReference>
<dbReference type="EMBL" id="FZPD01000005">
    <property type="protein sequence ID" value="SNT30590.1"/>
    <property type="molecule type" value="Genomic_DNA"/>
</dbReference>
<sequence length="263" mass="27351">MKNLCNYLFLGSLFLFMGCSNNSEEPAIDCDQTDLSVSIASLVNPTCSTQGSITVGGSGGTTPYTYSIDGTNFQSTTEFSGLVAGDITVTIMDADGCTANLNTTIQSDGGIAITLSSTNSDCLDATGSIEVAASGGDGAYTYRLDEGSGQTESTFSGVSTGDHEITVTDGSGCNATKSIYVSSNISLSNDIMPLLQAQCTFSGCHNGDNGSDRNWTEKDDVLNKAEGIKSRTQNGSMPRSPGTLTQDQIDMIACWVDDGAQDN</sequence>
<evidence type="ECO:0000313" key="3">
    <source>
        <dbReference type="Proteomes" id="UP000198393"/>
    </source>
</evidence>
<dbReference type="PROSITE" id="PS51257">
    <property type="entry name" value="PROKAR_LIPOPROTEIN"/>
    <property type="match status" value="1"/>
</dbReference>
<proteinExistence type="predicted"/>
<dbReference type="RefSeq" id="WP_179213449.1">
    <property type="nucleotide sequence ID" value="NZ_FZPD01000005.1"/>
</dbReference>
<gene>
    <name evidence="2" type="ORF">SAMN05421640_3316</name>
</gene>
<protein>
    <submittedName>
        <fullName evidence="2">SprB repeat-containing protein</fullName>
    </submittedName>
</protein>
<name>A0A239LJW3_EKHLU</name>
<dbReference type="InterPro" id="IPR025667">
    <property type="entry name" value="SprB_repeat"/>
</dbReference>
<dbReference type="Gene3D" id="2.60.40.740">
    <property type="match status" value="1"/>
</dbReference>
<feature type="signal peptide" evidence="1">
    <location>
        <begin position="1"/>
        <end position="22"/>
    </location>
</feature>
<feature type="chain" id="PRO_5012150496" evidence="1">
    <location>
        <begin position="23"/>
        <end position="263"/>
    </location>
</feature>
<reference evidence="2 3" key="1">
    <citation type="submission" date="2017-06" db="EMBL/GenBank/DDBJ databases">
        <authorList>
            <person name="Kim H.J."/>
            <person name="Triplett B.A."/>
        </authorList>
    </citation>
    <scope>NUCLEOTIDE SEQUENCE [LARGE SCALE GENOMIC DNA]</scope>
    <source>
        <strain evidence="2 3">DSM 19307</strain>
    </source>
</reference>
<keyword evidence="3" id="KW-1185">Reference proteome</keyword>